<dbReference type="PRINTS" id="PR01368">
    <property type="entry name" value="SYNAPSIN"/>
</dbReference>
<evidence type="ECO:0000256" key="3">
    <source>
        <dbReference type="ARBA" id="ARBA00023018"/>
    </source>
</evidence>
<dbReference type="SUPFAM" id="SSF52440">
    <property type="entry name" value="PreATP-grasp domain"/>
    <property type="match status" value="1"/>
</dbReference>
<keyword evidence="8" id="KW-1185">Reference proteome</keyword>
<dbReference type="Gene3D" id="3.40.50.20">
    <property type="match status" value="1"/>
</dbReference>
<comment type="similarity">
    <text evidence="1">Belongs to the synapsin family.</text>
</comment>
<dbReference type="OMA" id="FVNSHTS"/>
<keyword evidence="3" id="KW-0770">Synapse</keyword>
<proteinExistence type="inferred from homology"/>
<dbReference type="InterPro" id="IPR020897">
    <property type="entry name" value="Synapsin_pre-ATP-grasp_dom"/>
</dbReference>
<feature type="domain" description="Synapsin pre-ATP-grasp" evidence="5">
    <location>
        <begin position="22"/>
        <end position="125"/>
    </location>
</feature>
<dbReference type="FunFam" id="3.40.50.20:FF:000008">
    <property type="entry name" value="Synapsin III"/>
    <property type="match status" value="1"/>
</dbReference>
<dbReference type="EMBL" id="DS469605">
    <property type="protein sequence ID" value="EDO39526.1"/>
    <property type="molecule type" value="Genomic_DNA"/>
</dbReference>
<protein>
    <submittedName>
        <fullName evidence="7">Uncharacterized protein</fullName>
    </submittedName>
</protein>
<dbReference type="GO" id="GO:0030672">
    <property type="term" value="C:synaptic vesicle membrane"/>
    <property type="evidence" value="ECO:0000318"/>
    <property type="project" value="GO_Central"/>
</dbReference>
<dbReference type="PhylomeDB" id="A7S9R2"/>
<evidence type="ECO:0000259" key="6">
    <source>
        <dbReference type="Pfam" id="PF02750"/>
    </source>
</evidence>
<dbReference type="InterPro" id="IPR001359">
    <property type="entry name" value="Synapsin"/>
</dbReference>
<name>A7S9R2_NEMVE</name>
<dbReference type="Proteomes" id="UP000001593">
    <property type="component" value="Unassembled WGS sequence"/>
</dbReference>
<evidence type="ECO:0000256" key="1">
    <source>
        <dbReference type="ARBA" id="ARBA00008243"/>
    </source>
</evidence>
<keyword evidence="2" id="KW-0597">Phosphoprotein</keyword>
<gene>
    <name evidence="7" type="ORF">NEMVEDRAFT_v1g110232</name>
</gene>
<feature type="domain" description="Synapsin ATP-binding" evidence="6">
    <location>
        <begin position="127"/>
        <end position="329"/>
    </location>
</feature>
<dbReference type="InParanoid" id="A7S9R2"/>
<dbReference type="SUPFAM" id="SSF56059">
    <property type="entry name" value="Glutathione synthetase ATP-binding domain-like"/>
    <property type="match status" value="1"/>
</dbReference>
<dbReference type="Gene3D" id="3.30.470.20">
    <property type="entry name" value="ATP-grasp fold, B domain"/>
    <property type="match status" value="1"/>
</dbReference>
<reference evidence="7 8" key="1">
    <citation type="journal article" date="2007" name="Science">
        <title>Sea anemone genome reveals ancestral eumetazoan gene repertoire and genomic organization.</title>
        <authorList>
            <person name="Putnam N.H."/>
            <person name="Srivastava M."/>
            <person name="Hellsten U."/>
            <person name="Dirks B."/>
            <person name="Chapman J."/>
            <person name="Salamov A."/>
            <person name="Terry A."/>
            <person name="Shapiro H."/>
            <person name="Lindquist E."/>
            <person name="Kapitonov V.V."/>
            <person name="Jurka J."/>
            <person name="Genikhovich G."/>
            <person name="Grigoriev I.V."/>
            <person name="Lucas S.M."/>
            <person name="Steele R.E."/>
            <person name="Finnerty J.R."/>
            <person name="Technau U."/>
            <person name="Martindale M.Q."/>
            <person name="Rokhsar D.S."/>
        </authorList>
    </citation>
    <scope>NUCLEOTIDE SEQUENCE [LARGE SCALE GENOMIC DNA]</scope>
    <source>
        <strain evidence="8">CH2 X CH6</strain>
    </source>
</reference>
<dbReference type="STRING" id="45351.A7S9R2"/>
<dbReference type="HOGENOM" id="CLU_010582_0_1_1"/>
<dbReference type="PANTHER" id="PTHR10841">
    <property type="entry name" value="SYNAPSIN"/>
    <property type="match status" value="1"/>
</dbReference>
<dbReference type="eggNOG" id="KOG3895">
    <property type="taxonomic scope" value="Eukaryota"/>
</dbReference>
<comment type="subcellular location">
    <subcellularLocation>
        <location evidence="4">Synapse</location>
    </subcellularLocation>
</comment>
<evidence type="ECO:0000259" key="5">
    <source>
        <dbReference type="Pfam" id="PF02078"/>
    </source>
</evidence>
<dbReference type="PANTHER" id="PTHR10841:SF17">
    <property type="entry name" value="SYNAPSIN"/>
    <property type="match status" value="1"/>
</dbReference>
<dbReference type="Pfam" id="PF02750">
    <property type="entry name" value="Synapsin_C"/>
    <property type="match status" value="1"/>
</dbReference>
<evidence type="ECO:0000256" key="4">
    <source>
        <dbReference type="ARBA" id="ARBA00034103"/>
    </source>
</evidence>
<accession>A7S9R2</accession>
<dbReference type="AlphaFoldDB" id="A7S9R2"/>
<organism evidence="7 8">
    <name type="scientific">Nematostella vectensis</name>
    <name type="common">Starlet sea anemone</name>
    <dbReference type="NCBI Taxonomy" id="45351"/>
    <lineage>
        <taxon>Eukaryota</taxon>
        <taxon>Metazoa</taxon>
        <taxon>Cnidaria</taxon>
        <taxon>Anthozoa</taxon>
        <taxon>Hexacorallia</taxon>
        <taxon>Actiniaria</taxon>
        <taxon>Edwardsiidae</taxon>
        <taxon>Nematostella</taxon>
    </lineage>
</organism>
<evidence type="ECO:0000313" key="7">
    <source>
        <dbReference type="EMBL" id="EDO39526.1"/>
    </source>
</evidence>
<dbReference type="Pfam" id="PF02078">
    <property type="entry name" value="Synapsin"/>
    <property type="match status" value="1"/>
</dbReference>
<evidence type="ECO:0000256" key="2">
    <source>
        <dbReference type="ARBA" id="ARBA00022553"/>
    </source>
</evidence>
<sequence>SKQTTTNGSKEDISKTKSPESKKLTKTLLIIDSADHDWSKIFKGRNLHNGSYGIRVEQAEFADINLASYSDSGTMVDIQVFREGTVVVRSFRPDFVLVRQSIRGIGPREDYRHILLGLQFGNVPSVNSLESIYNFAEKPWVFSQLIQIKKRLGKEEFPLIEQAYYPNHKEMVSHRARITISYGCSNSVLGCILRIISRHYFSASLFRIFPSCIHLTVFPSRYSSLVFTFSIFANRLPVAHRRTSISDNWKTNTGSAVLEQIEITDRYKLWAEECSKLFGGLDIMCVEAILGKDKKEYIIEVTDTAMRLFNDTVDEDQQRIADLVIQKMEAHYPPTIQATSPTKAALSGENVKGLGES</sequence>
<dbReference type="InterPro" id="IPR016185">
    <property type="entry name" value="PreATP-grasp_dom_sf"/>
</dbReference>
<dbReference type="FunFam" id="3.30.470.20:FF:000059">
    <property type="entry name" value="Synapsin-3"/>
    <property type="match status" value="1"/>
</dbReference>
<dbReference type="GO" id="GO:0007269">
    <property type="term" value="P:neurotransmitter secretion"/>
    <property type="evidence" value="ECO:0007669"/>
    <property type="project" value="InterPro"/>
</dbReference>
<dbReference type="InterPro" id="IPR020898">
    <property type="entry name" value="Synapsin_ATP-bd_dom"/>
</dbReference>
<feature type="non-terminal residue" evidence="7">
    <location>
        <position position="1"/>
    </location>
</feature>
<evidence type="ECO:0000313" key="8">
    <source>
        <dbReference type="Proteomes" id="UP000001593"/>
    </source>
</evidence>